<dbReference type="Pfam" id="PF13454">
    <property type="entry name" value="NAD_binding_9"/>
    <property type="match status" value="1"/>
</dbReference>
<dbReference type="PANTHER" id="PTHR40254">
    <property type="entry name" value="BLR0577 PROTEIN"/>
    <property type="match status" value="1"/>
</dbReference>
<reference evidence="2 3" key="1">
    <citation type="submission" date="2018-08" db="EMBL/GenBank/DDBJ databases">
        <title>A genome reference for cultivated species of the human gut microbiota.</title>
        <authorList>
            <person name="Zou Y."/>
            <person name="Xue W."/>
            <person name="Luo G."/>
        </authorList>
    </citation>
    <scope>NUCLEOTIDE SEQUENCE [LARGE SCALE GENOMIC DNA]</scope>
    <source>
        <strain evidence="2 3">OF01-3</strain>
    </source>
</reference>
<organism evidence="2 3">
    <name type="scientific">Anaerococcus nagyae</name>
    <dbReference type="NCBI Taxonomy" id="1755241"/>
    <lineage>
        <taxon>Bacteria</taxon>
        <taxon>Bacillati</taxon>
        <taxon>Bacillota</taxon>
        <taxon>Tissierellia</taxon>
        <taxon>Tissierellales</taxon>
        <taxon>Peptoniphilaceae</taxon>
        <taxon>Anaerococcus</taxon>
    </lineage>
</organism>
<protein>
    <recommendedName>
        <fullName evidence="1">FAD-dependent urate hydroxylase HpyO/Asp monooxygenase CreE-like FAD/NAD(P)-binding domain-containing protein</fullName>
    </recommendedName>
</protein>
<dbReference type="RefSeq" id="WP_117522057.1">
    <property type="nucleotide sequence ID" value="NZ_QVEU01000006.1"/>
</dbReference>
<dbReference type="InterPro" id="IPR036188">
    <property type="entry name" value="FAD/NAD-bd_sf"/>
</dbReference>
<evidence type="ECO:0000259" key="1">
    <source>
        <dbReference type="Pfam" id="PF13454"/>
    </source>
</evidence>
<dbReference type="OrthoDB" id="2211465at2"/>
<proteinExistence type="predicted"/>
<dbReference type="AlphaFoldDB" id="A0A3E2TGL3"/>
<dbReference type="InterPro" id="IPR038732">
    <property type="entry name" value="HpyO/CreE_NAD-binding"/>
</dbReference>
<accession>A0A3E2TGL3</accession>
<dbReference type="EMBL" id="QVEU01000006">
    <property type="protein sequence ID" value="RGB75337.1"/>
    <property type="molecule type" value="Genomic_DNA"/>
</dbReference>
<sequence>MNIAIIGCGISGIYILKTIIDHPNYYNNINLHIFEPRKELGVGPAYENDTKYKLLNVDESYMSLDLHNPDHINNWILNNDKYSCKIESMLPRKAYGKYIKDTFDTYLDRKNIHIHHEEVIDLNEINNKYKIKTNIRDYEESFDTIFLSIGQSHYKDDYKLKSKDKFIYNPYPLKENLVIDRINMDTSIGIIGAGPTSIDIYRFIKRKYKLNKPIYFFTKSSSFPVVEIPYKYERKICSIDDSWIDEHINDKGFIDLYTIKNTFNNDFKRYGYDFNKVYERYKDTDIKKYKLALEENDRSLAFTQNYLMEFWYVAAKLYNSLSGLDKAYADDNYVHKIDFLITKTPTATMKDLISNYDKQSIKIIKETNEIIVTDKDNFIVKRKNNKDIEIDLLINAQGFEKELVKAIKKDTLLNNLYDHKFIEADVDGKYIKVAYPSYNLINKKYGIMNNIYLSGMWAGSTDILNNDIRSIIQASQLMANNFMAKLSD</sequence>
<dbReference type="SUPFAM" id="SSF51971">
    <property type="entry name" value="Nucleotide-binding domain"/>
    <property type="match status" value="1"/>
</dbReference>
<comment type="caution">
    <text evidence="2">The sequence shown here is derived from an EMBL/GenBank/DDBJ whole genome shotgun (WGS) entry which is preliminary data.</text>
</comment>
<gene>
    <name evidence="2" type="ORF">DXA39_07290</name>
</gene>
<dbReference type="InterPro" id="IPR052189">
    <property type="entry name" value="L-asp_N-monooxygenase_NS-form"/>
</dbReference>
<dbReference type="PANTHER" id="PTHR40254:SF1">
    <property type="entry name" value="BLR0577 PROTEIN"/>
    <property type="match status" value="1"/>
</dbReference>
<dbReference type="Gene3D" id="3.50.50.60">
    <property type="entry name" value="FAD/NAD(P)-binding domain"/>
    <property type="match status" value="1"/>
</dbReference>
<evidence type="ECO:0000313" key="2">
    <source>
        <dbReference type="EMBL" id="RGB75337.1"/>
    </source>
</evidence>
<feature type="domain" description="FAD-dependent urate hydroxylase HpyO/Asp monooxygenase CreE-like FAD/NAD(P)-binding" evidence="1">
    <location>
        <begin position="4"/>
        <end position="151"/>
    </location>
</feature>
<dbReference type="Proteomes" id="UP000261011">
    <property type="component" value="Unassembled WGS sequence"/>
</dbReference>
<evidence type="ECO:0000313" key="3">
    <source>
        <dbReference type="Proteomes" id="UP000261011"/>
    </source>
</evidence>
<keyword evidence="3" id="KW-1185">Reference proteome</keyword>
<name>A0A3E2TGL3_9FIRM</name>